<dbReference type="AlphaFoldDB" id="A0A2M8LQS7"/>
<comment type="caution">
    <text evidence="4">The sequence shown here is derived from an EMBL/GenBank/DDBJ whole genome shotgun (WGS) entry which is preliminary data.</text>
</comment>
<dbReference type="Gene3D" id="1.10.260.40">
    <property type="entry name" value="lambda repressor-like DNA-binding domains"/>
    <property type="match status" value="1"/>
</dbReference>
<proteinExistence type="predicted"/>
<feature type="region of interest" description="Disordered" evidence="2">
    <location>
        <begin position="87"/>
        <end position="106"/>
    </location>
</feature>
<evidence type="ECO:0000313" key="4">
    <source>
        <dbReference type="EMBL" id="PJE94286.1"/>
    </source>
</evidence>
<gene>
    <name evidence="4" type="ORF">CUT44_28890</name>
</gene>
<dbReference type="GO" id="GO:0005829">
    <property type="term" value="C:cytosol"/>
    <property type="evidence" value="ECO:0007669"/>
    <property type="project" value="TreeGrafter"/>
</dbReference>
<dbReference type="GO" id="GO:0003700">
    <property type="term" value="F:DNA-binding transcription factor activity"/>
    <property type="evidence" value="ECO:0007669"/>
    <property type="project" value="TreeGrafter"/>
</dbReference>
<dbReference type="EMBL" id="PGGW01000069">
    <property type="protein sequence ID" value="PJE94286.1"/>
    <property type="molecule type" value="Genomic_DNA"/>
</dbReference>
<dbReference type="Pfam" id="PF01381">
    <property type="entry name" value="HTH_3"/>
    <property type="match status" value="1"/>
</dbReference>
<dbReference type="InterPro" id="IPR010982">
    <property type="entry name" value="Lambda_DNA-bd_dom_sf"/>
</dbReference>
<dbReference type="Proteomes" id="UP000230407">
    <property type="component" value="Unassembled WGS sequence"/>
</dbReference>
<reference evidence="4 5" key="1">
    <citation type="submission" date="2017-11" db="EMBL/GenBank/DDBJ databases">
        <title>Streptomyces carmine sp. nov., a novel actinomycete isolated from Sophora alopecuroides in Xinjiang, China.</title>
        <authorList>
            <person name="Wang Y."/>
            <person name="Luo X."/>
            <person name="Wan C."/>
            <person name="Zhang L."/>
        </authorList>
    </citation>
    <scope>NUCLEOTIDE SEQUENCE [LARGE SCALE GENOMIC DNA]</scope>
    <source>
        <strain evidence="4 5">TRM SA0054</strain>
    </source>
</reference>
<accession>A0A2M8LQS7</accession>
<evidence type="ECO:0000256" key="2">
    <source>
        <dbReference type="SAM" id="MobiDB-lite"/>
    </source>
</evidence>
<dbReference type="InterPro" id="IPR011990">
    <property type="entry name" value="TPR-like_helical_dom_sf"/>
</dbReference>
<dbReference type="SUPFAM" id="SSF47413">
    <property type="entry name" value="lambda repressor-like DNA-binding domains"/>
    <property type="match status" value="1"/>
</dbReference>
<feature type="domain" description="HTH cro/C1-type" evidence="3">
    <location>
        <begin position="13"/>
        <end position="68"/>
    </location>
</feature>
<name>A0A2M8LQS7_9ACTN</name>
<evidence type="ECO:0000259" key="3">
    <source>
        <dbReference type="PROSITE" id="PS50943"/>
    </source>
</evidence>
<dbReference type="InterPro" id="IPR050807">
    <property type="entry name" value="TransReg_Diox_bact_type"/>
</dbReference>
<protein>
    <submittedName>
        <fullName evidence="4">Transcriptional regulator</fullName>
    </submittedName>
</protein>
<dbReference type="SMART" id="SM00530">
    <property type="entry name" value="HTH_XRE"/>
    <property type="match status" value="1"/>
</dbReference>
<keyword evidence="5" id="KW-1185">Reference proteome</keyword>
<dbReference type="PROSITE" id="PS50943">
    <property type="entry name" value="HTH_CROC1"/>
    <property type="match status" value="1"/>
</dbReference>
<dbReference type="Gene3D" id="1.25.40.10">
    <property type="entry name" value="Tetratricopeptide repeat domain"/>
    <property type="match status" value="1"/>
</dbReference>
<dbReference type="SUPFAM" id="SSF48452">
    <property type="entry name" value="TPR-like"/>
    <property type="match status" value="1"/>
</dbReference>
<organism evidence="4 5">
    <name type="scientific">Streptomyces carminius</name>
    <dbReference type="NCBI Taxonomy" id="2665496"/>
    <lineage>
        <taxon>Bacteria</taxon>
        <taxon>Bacillati</taxon>
        <taxon>Actinomycetota</taxon>
        <taxon>Actinomycetes</taxon>
        <taxon>Kitasatosporales</taxon>
        <taxon>Streptomycetaceae</taxon>
        <taxon>Streptomyces</taxon>
    </lineage>
</organism>
<evidence type="ECO:0000313" key="5">
    <source>
        <dbReference type="Proteomes" id="UP000230407"/>
    </source>
</evidence>
<dbReference type="RefSeq" id="WP_100204895.1">
    <property type="nucleotide sequence ID" value="NZ_PGGW01000069.1"/>
</dbReference>
<sequence>MAGDADTYIGSRLREVRKRRGLTQRRLAAASGVSLSLIRKLEQGELRATRLETARRLAVALHVPTSRLIVRDADRADAATADRWDPVRRALTSPAPSAEPDEEPTARGVCDTLQAAMPLFTDDRFAELAEVLPPLLHDAEALAEADGSARAARSRLLQLTGWLLTQNRQYAAASQALERSLEICDDRLQAATTVSTRCWLLLRQGQLDQARALAARWADDLEPRLSRATPSELSTWGWLLLRLSAAAVRDNRPDKAEDALRLARAAAAALGHEHTPAGDFLRTFGPMTVAFKRAENASVTDRPDQVLKLAAAIPVNGMRTTSNNRNRHLLDVANAHTAMRQYAEAVDVLTGLHAASPQWLPNQRYARDILSRVVNRRRTLTPQTRELADAIGVPL</sequence>
<evidence type="ECO:0000256" key="1">
    <source>
        <dbReference type="ARBA" id="ARBA00023125"/>
    </source>
</evidence>
<dbReference type="GO" id="GO:0003677">
    <property type="term" value="F:DNA binding"/>
    <property type="evidence" value="ECO:0007669"/>
    <property type="project" value="UniProtKB-KW"/>
</dbReference>
<dbReference type="CDD" id="cd00093">
    <property type="entry name" value="HTH_XRE"/>
    <property type="match status" value="1"/>
</dbReference>
<dbReference type="PANTHER" id="PTHR46797">
    <property type="entry name" value="HTH-TYPE TRANSCRIPTIONAL REGULATOR"/>
    <property type="match status" value="1"/>
</dbReference>
<dbReference type="PANTHER" id="PTHR46797:SF1">
    <property type="entry name" value="METHYLPHOSPHONATE SYNTHASE"/>
    <property type="match status" value="1"/>
</dbReference>
<keyword evidence="1" id="KW-0238">DNA-binding</keyword>
<dbReference type="InterPro" id="IPR001387">
    <property type="entry name" value="Cro/C1-type_HTH"/>
</dbReference>